<evidence type="ECO:0000313" key="2">
    <source>
        <dbReference type="EMBL" id="KAH0558788.1"/>
    </source>
</evidence>
<keyword evidence="3" id="KW-1185">Reference proteome</keyword>
<comment type="caution">
    <text evidence="2">The sequence shown here is derived from an EMBL/GenBank/DDBJ whole genome shotgun (WGS) entry which is preliminary data.</text>
</comment>
<evidence type="ECO:0000256" key="1">
    <source>
        <dbReference type="SAM" id="MobiDB-lite"/>
    </source>
</evidence>
<dbReference type="AlphaFoldDB" id="A0A9P8RPH5"/>
<feature type="compositionally biased region" description="Polar residues" evidence="1">
    <location>
        <begin position="1"/>
        <end position="16"/>
    </location>
</feature>
<proteinExistence type="predicted"/>
<dbReference type="Proteomes" id="UP000750711">
    <property type="component" value="Unassembled WGS sequence"/>
</dbReference>
<dbReference type="EMBL" id="JAGHQM010000738">
    <property type="protein sequence ID" value="KAH0558788.1"/>
    <property type="molecule type" value="Genomic_DNA"/>
</dbReference>
<sequence length="218" mass="25464">MQHQALRSVRNVTPQKLWTRRNKSNSNLDANSVSDPKWDSGYSSYPNLEAEARYYDQMMEKFKEEGPTLSNPGKGMLDMMQAEKFCEMMGINAEQTLIAYKAKRFKAYLIWRVNHLRVKKESTIITYWKVFSIISSYLTPHFDLNDSEKEKACLFVDDLSILLNCHWVRDTKLFLVRIEGQVPTIAMKLSFKHIKRSGGKSRENVTAWTSEAYRQPYT</sequence>
<protein>
    <submittedName>
        <fullName evidence="2">Uncharacterized protein</fullName>
    </submittedName>
</protein>
<feature type="compositionally biased region" description="Polar residues" evidence="1">
    <location>
        <begin position="24"/>
        <end position="34"/>
    </location>
</feature>
<gene>
    <name evidence="2" type="ORF">GP486_004571</name>
</gene>
<evidence type="ECO:0000313" key="3">
    <source>
        <dbReference type="Proteomes" id="UP000750711"/>
    </source>
</evidence>
<accession>A0A9P8RPH5</accession>
<name>A0A9P8RPH5_9PEZI</name>
<feature type="region of interest" description="Disordered" evidence="1">
    <location>
        <begin position="1"/>
        <end position="34"/>
    </location>
</feature>
<reference evidence="2" key="1">
    <citation type="submission" date="2021-03" db="EMBL/GenBank/DDBJ databases">
        <title>Comparative genomics and phylogenomic investigation of the class Geoglossomycetes provide insights into ecological specialization and systematics.</title>
        <authorList>
            <person name="Melie T."/>
            <person name="Pirro S."/>
            <person name="Miller A.N."/>
            <person name="Quandt A."/>
        </authorList>
    </citation>
    <scope>NUCLEOTIDE SEQUENCE</scope>
    <source>
        <strain evidence="2">CAQ_001_2017</strain>
    </source>
</reference>
<organism evidence="2 3">
    <name type="scientific">Trichoglossum hirsutum</name>
    <dbReference type="NCBI Taxonomy" id="265104"/>
    <lineage>
        <taxon>Eukaryota</taxon>
        <taxon>Fungi</taxon>
        <taxon>Dikarya</taxon>
        <taxon>Ascomycota</taxon>
        <taxon>Pezizomycotina</taxon>
        <taxon>Geoglossomycetes</taxon>
        <taxon>Geoglossales</taxon>
        <taxon>Geoglossaceae</taxon>
        <taxon>Trichoglossum</taxon>
    </lineage>
</organism>